<dbReference type="PROSITE" id="PS51257">
    <property type="entry name" value="PROKAR_LIPOPROTEIN"/>
    <property type="match status" value="1"/>
</dbReference>
<gene>
    <name evidence="3" type="ORF">SAMN05216175_110105</name>
</gene>
<evidence type="ECO:0000256" key="2">
    <source>
        <dbReference type="SAM" id="Phobius"/>
    </source>
</evidence>
<dbReference type="STRING" id="1045558.SAMN05216175_110105"/>
<accession>A0A1I2TKA8</accession>
<keyword evidence="4" id="KW-1185">Reference proteome</keyword>
<reference evidence="4" key="1">
    <citation type="submission" date="2016-10" db="EMBL/GenBank/DDBJ databases">
        <authorList>
            <person name="Varghese N."/>
            <person name="Submissions S."/>
        </authorList>
    </citation>
    <scope>NUCLEOTIDE SEQUENCE [LARGE SCALE GENOMIC DNA]</scope>
    <source>
        <strain evidence="4">CGMCC 1.10971</strain>
    </source>
</reference>
<proteinExistence type="predicted"/>
<keyword evidence="2" id="KW-0472">Membrane</keyword>
<dbReference type="OrthoDB" id="7065704at2"/>
<evidence type="ECO:0000313" key="3">
    <source>
        <dbReference type="EMBL" id="SFG65365.1"/>
    </source>
</evidence>
<organism evidence="3 4">
    <name type="scientific">Neptunomonas qingdaonensis</name>
    <dbReference type="NCBI Taxonomy" id="1045558"/>
    <lineage>
        <taxon>Bacteria</taxon>
        <taxon>Pseudomonadati</taxon>
        <taxon>Pseudomonadota</taxon>
        <taxon>Gammaproteobacteria</taxon>
        <taxon>Oceanospirillales</taxon>
        <taxon>Oceanospirillaceae</taxon>
        <taxon>Neptunomonas</taxon>
    </lineage>
</organism>
<feature type="transmembrane region" description="Helical" evidence="2">
    <location>
        <begin position="263"/>
        <end position="281"/>
    </location>
</feature>
<feature type="compositionally biased region" description="Polar residues" evidence="1">
    <location>
        <begin position="42"/>
        <end position="51"/>
    </location>
</feature>
<keyword evidence="2" id="KW-0812">Transmembrane</keyword>
<name>A0A1I2TKA8_9GAMM</name>
<sequence length="295" mass="31793">MQAQYKLSQPTLQALMLVWIIIFLSACSQEANESAEENKSNGTVTPNNSDISPVEDVDKKPETAGLALPDEATPPQVPEPVAIEAAPLPIPSPSPSPPFEPSVMEAPVIVGPASPLEDYKVEVAASTELTLPGPVGELRVWIGSSLFDPQFPANMTSDSTSLPAVGETAKVEAFAPEFVITPKEAQCIKIHPQGSEVRFQITPEKPGTYKVGANVNLFETADCSGPPIPRTTATLDVVVSVDLRGVAEEKGFTLLNVLWSKLLEFWEALLVSIFGVILFFMKDKLKKIFGSHKEE</sequence>
<dbReference type="EMBL" id="FOOU01000010">
    <property type="protein sequence ID" value="SFG65365.1"/>
    <property type="molecule type" value="Genomic_DNA"/>
</dbReference>
<feature type="region of interest" description="Disordered" evidence="1">
    <location>
        <begin position="34"/>
        <end position="77"/>
    </location>
</feature>
<dbReference type="Proteomes" id="UP000198623">
    <property type="component" value="Unassembled WGS sequence"/>
</dbReference>
<evidence type="ECO:0000313" key="4">
    <source>
        <dbReference type="Proteomes" id="UP000198623"/>
    </source>
</evidence>
<keyword evidence="2" id="KW-1133">Transmembrane helix</keyword>
<evidence type="ECO:0000256" key="1">
    <source>
        <dbReference type="SAM" id="MobiDB-lite"/>
    </source>
</evidence>
<dbReference type="AlphaFoldDB" id="A0A1I2TKA8"/>
<dbReference type="RefSeq" id="WP_090728812.1">
    <property type="nucleotide sequence ID" value="NZ_FOOU01000010.1"/>
</dbReference>
<protein>
    <submittedName>
        <fullName evidence="3">Uncharacterized protein</fullName>
    </submittedName>
</protein>